<evidence type="ECO:0000313" key="4">
    <source>
        <dbReference type="EMBL" id="TYL52707.1"/>
    </source>
</evidence>
<comment type="caution">
    <text evidence="4">The sequence shown here is derived from an EMBL/GenBank/DDBJ whole genome shotgun (WGS) entry which is preliminary data.</text>
</comment>
<evidence type="ECO:0000259" key="1">
    <source>
        <dbReference type="Pfam" id="PF00931"/>
    </source>
</evidence>
<dbReference type="Proteomes" id="UP000325243">
    <property type="component" value="Unassembled WGS sequence"/>
</dbReference>
<evidence type="ECO:0000313" key="5">
    <source>
        <dbReference type="Proteomes" id="UP000325243"/>
    </source>
</evidence>
<dbReference type="InterPro" id="IPR058852">
    <property type="entry name" value="HTH_77"/>
</dbReference>
<dbReference type="RefSeq" id="WP_148732169.1">
    <property type="nucleotide sequence ID" value="NZ_VSSB01000001.1"/>
</dbReference>
<dbReference type="Pfam" id="PF13271">
    <property type="entry name" value="DUF4062"/>
    <property type="match status" value="1"/>
</dbReference>
<dbReference type="InterPro" id="IPR027417">
    <property type="entry name" value="P-loop_NTPase"/>
</dbReference>
<accession>A0A5S4V0S3</accession>
<protein>
    <submittedName>
        <fullName evidence="4">DUF4062 domain-containing protein</fullName>
    </submittedName>
</protein>
<dbReference type="Pfam" id="PF00931">
    <property type="entry name" value="NB-ARC"/>
    <property type="match status" value="1"/>
</dbReference>
<name>A0A5S4V0S3_9MICO</name>
<dbReference type="Gene3D" id="1.25.40.10">
    <property type="entry name" value="Tetratricopeptide repeat domain"/>
    <property type="match status" value="1"/>
</dbReference>
<dbReference type="PANTHER" id="PTHR47691:SF3">
    <property type="entry name" value="HTH-TYPE TRANSCRIPTIONAL REGULATOR RV0890C-RELATED"/>
    <property type="match status" value="1"/>
</dbReference>
<dbReference type="SUPFAM" id="SSF52540">
    <property type="entry name" value="P-loop containing nucleoside triphosphate hydrolases"/>
    <property type="match status" value="1"/>
</dbReference>
<dbReference type="InterPro" id="IPR002182">
    <property type="entry name" value="NB-ARC"/>
</dbReference>
<dbReference type="SUPFAM" id="SSF48452">
    <property type="entry name" value="TPR-like"/>
    <property type="match status" value="1"/>
</dbReference>
<dbReference type="InterPro" id="IPR011990">
    <property type="entry name" value="TPR-like_helical_dom_sf"/>
</dbReference>
<dbReference type="AlphaFoldDB" id="A0A5S4V0S3"/>
<dbReference type="PANTHER" id="PTHR47691">
    <property type="entry name" value="REGULATOR-RELATED"/>
    <property type="match status" value="1"/>
</dbReference>
<reference evidence="4 5" key="1">
    <citation type="submission" date="2019-08" db="EMBL/GenBank/DDBJ databases">
        <authorList>
            <person name="Hu J."/>
        </authorList>
    </citation>
    <scope>NUCLEOTIDE SEQUENCE [LARGE SCALE GENOMIC DNA]</scope>
    <source>
        <strain evidence="4 5">NEAU-184</strain>
    </source>
</reference>
<dbReference type="Gene3D" id="3.40.50.300">
    <property type="entry name" value="P-loop containing nucleotide triphosphate hydrolases"/>
    <property type="match status" value="1"/>
</dbReference>
<evidence type="ECO:0000259" key="3">
    <source>
        <dbReference type="Pfam" id="PF25872"/>
    </source>
</evidence>
<dbReference type="Pfam" id="PF25872">
    <property type="entry name" value="HTH_77"/>
    <property type="match status" value="1"/>
</dbReference>
<evidence type="ECO:0000259" key="2">
    <source>
        <dbReference type="Pfam" id="PF13271"/>
    </source>
</evidence>
<feature type="domain" description="Winged helix-turn-helix" evidence="3">
    <location>
        <begin position="425"/>
        <end position="495"/>
    </location>
</feature>
<feature type="domain" description="DUF4062" evidence="2">
    <location>
        <begin position="16"/>
        <end position="97"/>
    </location>
</feature>
<dbReference type="GO" id="GO:0043531">
    <property type="term" value="F:ADP binding"/>
    <property type="evidence" value="ECO:0007669"/>
    <property type="project" value="InterPro"/>
</dbReference>
<keyword evidence="5" id="KW-1185">Reference proteome</keyword>
<proteinExistence type="predicted"/>
<dbReference type="PRINTS" id="PR00364">
    <property type="entry name" value="DISEASERSIST"/>
</dbReference>
<sequence length="860" mass="94650">MSRDAGVIRTPDQRLRVFVSSTLKELAQERRAVRAAIERLAMAPVMFELGARPHPPKELYRAYLAQSDIFVAIYWEQYGWVAPGEQVSGLEDEWNLAPDIPKLIYVKRSEHRQERLEGLLERIRDDDHASYVPFTDAAELADLVTADLATLLAERFGAADVRRTPIAEPEPDVASTALVGLPSPRTVLRGRERETAELARLLADGRRLVTVTGPGGIGKSRLAVAAARASEASFPDGVAFVALAGLEDAADVMAAVAKALGIRDGTSPDDAVRISLGDRRMLLVLDNVEQVVDAAPDLGRLLDDTAVAILATSRIPLRLDGEVIVELGPLQPAPAEAVFIERARAAKPGFERTGANAGDIATIVAALDGVPLALELAAARMRVMTPEALVDRLDEALPLLAHGGRDLPERQRTIRSTIEWSVRLLRDDARRLLLRLGVFRSGFALEAALSMAQDEDTTEALDAVSTLVEASLIRERDHGQRVWYTMPATVREYALDELSAGGGLGQARDAHADFYVEFADRAGRALTTPEQRLWMPRLVDERDELRAAIEHLIDSHRNDDATEVLWSLLWFWWAGGQIVEATDWALRLRAVEHDLSARSQAIMAFFSSSLASWQSLEPIRVRRPLVSAAKVFRREGDRRGEGMVFIALAAARLAKRFPDYFGAVRAANRAYALMTEIDDPFGQGIAGTTLGFLALFRRDFAVARRRFEEVIDRARSIDDRFGEGIAHYHLGWVGVLTEDLDEARYRFGEQIRVSTEIGSDEGLAFALEGLFAVAARQGEIELAGRLFGAAEVLRERKNLFWNRRFLFHGKILDGVRAGPDAARLEVGRAAGRAADLDDIVAIALAMSRETAHDEPLPANP</sequence>
<dbReference type="InterPro" id="IPR025139">
    <property type="entry name" value="DUF4062"/>
</dbReference>
<gene>
    <name evidence="4" type="ORF">FYC51_02860</name>
</gene>
<dbReference type="EMBL" id="VSSB01000001">
    <property type="protein sequence ID" value="TYL52707.1"/>
    <property type="molecule type" value="Genomic_DNA"/>
</dbReference>
<organism evidence="4 5">
    <name type="scientific">Agromyces mariniharenae</name>
    <dbReference type="NCBI Taxonomy" id="2604423"/>
    <lineage>
        <taxon>Bacteria</taxon>
        <taxon>Bacillati</taxon>
        <taxon>Actinomycetota</taxon>
        <taxon>Actinomycetes</taxon>
        <taxon>Micrococcales</taxon>
        <taxon>Microbacteriaceae</taxon>
        <taxon>Agromyces</taxon>
    </lineage>
</organism>
<feature type="domain" description="NB-ARC" evidence="1">
    <location>
        <begin position="200"/>
        <end position="291"/>
    </location>
</feature>